<gene>
    <name evidence="2" type="ORF">KL771_01040</name>
</gene>
<keyword evidence="1" id="KW-0472">Membrane</keyword>
<organism evidence="2 3">
    <name type="scientific">Prosthecodimorpha staleyi</name>
    <dbReference type="NCBI Taxonomy" id="2840188"/>
    <lineage>
        <taxon>Bacteria</taxon>
        <taxon>Pseudomonadati</taxon>
        <taxon>Pseudomonadota</taxon>
        <taxon>Alphaproteobacteria</taxon>
        <taxon>Hyphomicrobiales</taxon>
        <taxon>Ancalomicrobiaceae</taxon>
        <taxon>Prosthecodimorpha</taxon>
    </lineage>
</organism>
<dbReference type="Proteomes" id="UP000766595">
    <property type="component" value="Unassembled WGS sequence"/>
</dbReference>
<keyword evidence="1" id="KW-1133">Transmembrane helix</keyword>
<name>A0A947CZY8_9HYPH</name>
<feature type="transmembrane region" description="Helical" evidence="1">
    <location>
        <begin position="47"/>
        <end position="66"/>
    </location>
</feature>
<protein>
    <submittedName>
        <fullName evidence="2">Uncharacterized protein</fullName>
    </submittedName>
</protein>
<accession>A0A947CZY8</accession>
<keyword evidence="1" id="KW-0812">Transmembrane</keyword>
<comment type="caution">
    <text evidence="2">The sequence shown here is derived from an EMBL/GenBank/DDBJ whole genome shotgun (WGS) entry which is preliminary data.</text>
</comment>
<reference evidence="2 3" key="1">
    <citation type="submission" date="2021-06" db="EMBL/GenBank/DDBJ databases">
        <authorList>
            <person name="Grouzdev D.S."/>
            <person name="Koziaeva V."/>
        </authorList>
    </citation>
    <scope>NUCLEOTIDE SEQUENCE [LARGE SCALE GENOMIC DNA]</scope>
    <source>
        <strain evidence="2 3">22</strain>
    </source>
</reference>
<proteinExistence type="predicted"/>
<sequence length="70" mass="7482">MTLELGNPMAYRAEGTELMVTVAPGASEAMPAMVVKPAVHPVDARRVRLAVGLTVLLAVIDLVLYLPRLL</sequence>
<evidence type="ECO:0000313" key="2">
    <source>
        <dbReference type="EMBL" id="MBT9288016.1"/>
    </source>
</evidence>
<evidence type="ECO:0000256" key="1">
    <source>
        <dbReference type="SAM" id="Phobius"/>
    </source>
</evidence>
<dbReference type="AlphaFoldDB" id="A0A947CZY8"/>
<keyword evidence="3" id="KW-1185">Reference proteome</keyword>
<dbReference type="EMBL" id="JAHHZF010000001">
    <property type="protein sequence ID" value="MBT9288016.1"/>
    <property type="molecule type" value="Genomic_DNA"/>
</dbReference>
<evidence type="ECO:0000313" key="3">
    <source>
        <dbReference type="Proteomes" id="UP000766595"/>
    </source>
</evidence>